<protein>
    <submittedName>
        <fullName evidence="2">Uncharacterized protein</fullName>
    </submittedName>
</protein>
<keyword evidence="3" id="KW-1185">Reference proteome</keyword>
<organism evidence="2 3">
    <name type="scientific">Alteraurantiacibacter lauratis</name>
    <dbReference type="NCBI Taxonomy" id="2054627"/>
    <lineage>
        <taxon>Bacteria</taxon>
        <taxon>Pseudomonadati</taxon>
        <taxon>Pseudomonadota</taxon>
        <taxon>Alphaproteobacteria</taxon>
        <taxon>Sphingomonadales</taxon>
        <taxon>Erythrobacteraceae</taxon>
        <taxon>Alteraurantiacibacter</taxon>
    </lineage>
</organism>
<comment type="caution">
    <text evidence="2">The sequence shown here is derived from an EMBL/GenBank/DDBJ whole genome shotgun (WGS) entry which is preliminary data.</text>
</comment>
<feature type="transmembrane region" description="Helical" evidence="1">
    <location>
        <begin position="12"/>
        <end position="30"/>
    </location>
</feature>
<sequence>MSNEKSIFHRAAAALGAVSMSLAILVSYFATPEMQAVSGVLA</sequence>
<name>A0ABV7EDW7_9SPHN</name>
<dbReference type="Proteomes" id="UP001595378">
    <property type="component" value="Unassembled WGS sequence"/>
</dbReference>
<evidence type="ECO:0000313" key="3">
    <source>
        <dbReference type="Proteomes" id="UP001595378"/>
    </source>
</evidence>
<keyword evidence="1" id="KW-0812">Transmembrane</keyword>
<evidence type="ECO:0000313" key="2">
    <source>
        <dbReference type="EMBL" id="MFC3099942.1"/>
    </source>
</evidence>
<keyword evidence="1" id="KW-0472">Membrane</keyword>
<keyword evidence="1" id="KW-1133">Transmembrane helix</keyword>
<proteinExistence type="predicted"/>
<dbReference type="RefSeq" id="WP_336918479.1">
    <property type="nucleotide sequence ID" value="NZ_JBANRN010000005.1"/>
</dbReference>
<accession>A0ABV7EDW7</accession>
<dbReference type="EMBL" id="JBHRSU010000003">
    <property type="protein sequence ID" value="MFC3099942.1"/>
    <property type="molecule type" value="Genomic_DNA"/>
</dbReference>
<reference evidence="3" key="1">
    <citation type="journal article" date="2019" name="Int. J. Syst. Evol. Microbiol.">
        <title>The Global Catalogue of Microorganisms (GCM) 10K type strain sequencing project: providing services to taxonomists for standard genome sequencing and annotation.</title>
        <authorList>
            <consortium name="The Broad Institute Genomics Platform"/>
            <consortium name="The Broad Institute Genome Sequencing Center for Infectious Disease"/>
            <person name="Wu L."/>
            <person name="Ma J."/>
        </authorList>
    </citation>
    <scope>NUCLEOTIDE SEQUENCE [LARGE SCALE GENOMIC DNA]</scope>
    <source>
        <strain evidence="3">KCTC 52606</strain>
    </source>
</reference>
<evidence type="ECO:0000256" key="1">
    <source>
        <dbReference type="SAM" id="Phobius"/>
    </source>
</evidence>
<gene>
    <name evidence="2" type="ORF">ACFODK_03445</name>
</gene>